<protein>
    <submittedName>
        <fullName evidence="3">Shewanella-like protein phosphatase 2, putative (SHLP2)</fullName>
    </submittedName>
</protein>
<feature type="domain" description="Calcineurin-like phosphoesterase" evidence="2">
    <location>
        <begin position="40"/>
        <end position="244"/>
    </location>
</feature>
<reference evidence="4" key="1">
    <citation type="submission" date="2016-05" db="EMBL/GenBank/DDBJ databases">
        <authorList>
            <person name="Naeem Raeece"/>
        </authorList>
    </citation>
    <scope>NUCLEOTIDE SEQUENCE [LARGE SCALE GENOMIC DNA]</scope>
</reference>
<accession>A0A1A8WWI6</accession>
<dbReference type="SUPFAM" id="SSF56300">
    <property type="entry name" value="Metallo-dependent phosphatases"/>
    <property type="match status" value="1"/>
</dbReference>
<proteinExistence type="predicted"/>
<organism evidence="3 4">
    <name type="scientific">Plasmodium ovale curtisi</name>
    <dbReference type="NCBI Taxonomy" id="864141"/>
    <lineage>
        <taxon>Eukaryota</taxon>
        <taxon>Sar</taxon>
        <taxon>Alveolata</taxon>
        <taxon>Apicomplexa</taxon>
        <taxon>Aconoidasida</taxon>
        <taxon>Haemosporida</taxon>
        <taxon>Plasmodiidae</taxon>
        <taxon>Plasmodium</taxon>
        <taxon>Plasmodium (Plasmodium)</taxon>
    </lineage>
</organism>
<dbReference type="InterPro" id="IPR004843">
    <property type="entry name" value="Calcineurin-like_PHP"/>
</dbReference>
<dbReference type="PANTHER" id="PTHR46546:SF4">
    <property type="entry name" value="SHEWANELLA-LIKE PROTEIN PHOSPHATASE 1"/>
    <property type="match status" value="1"/>
</dbReference>
<name>A0A1A8WWI6_PLAOA</name>
<gene>
    <name evidence="3" type="ORF">POVCU1_037350</name>
</gene>
<evidence type="ECO:0000313" key="4">
    <source>
        <dbReference type="Proteomes" id="UP000078546"/>
    </source>
</evidence>
<dbReference type="PANTHER" id="PTHR46546">
    <property type="entry name" value="SHEWANELLA-LIKE PROTEIN PHOSPHATASE 1"/>
    <property type="match status" value="1"/>
</dbReference>
<dbReference type="EMBL" id="FLQV01000688">
    <property type="protein sequence ID" value="SBS97331.1"/>
    <property type="molecule type" value="Genomic_DNA"/>
</dbReference>
<evidence type="ECO:0000256" key="1">
    <source>
        <dbReference type="SAM" id="SignalP"/>
    </source>
</evidence>
<dbReference type="Proteomes" id="UP000078546">
    <property type="component" value="Unassembled WGS sequence"/>
</dbReference>
<dbReference type="Pfam" id="PF00149">
    <property type="entry name" value="Metallophos"/>
    <property type="match status" value="1"/>
</dbReference>
<dbReference type="AlphaFoldDB" id="A0A1A8WWI6"/>
<dbReference type="GO" id="GO:0016787">
    <property type="term" value="F:hydrolase activity"/>
    <property type="evidence" value="ECO:0007669"/>
    <property type="project" value="InterPro"/>
</dbReference>
<keyword evidence="1" id="KW-0732">Signal</keyword>
<feature type="signal peptide" evidence="1">
    <location>
        <begin position="1"/>
        <end position="25"/>
    </location>
</feature>
<evidence type="ECO:0000313" key="3">
    <source>
        <dbReference type="EMBL" id="SBS97331.1"/>
    </source>
</evidence>
<feature type="chain" id="PRO_5008381129" evidence="1">
    <location>
        <begin position="26"/>
        <end position="379"/>
    </location>
</feature>
<sequence length="379" mass="43854">MNMSYVKFFLLNYLAILWKINYVQGIKFSHVEWEHDFYSIGDLHGDKDAFLKILVNENIIDSDNNLVRENVLIVITGDVLDPGYDDIDVLFFIEEYNEKGKSMNSRILMTLGNHEVNNLCLQFKRGVDESKTNGESDIGNVGDGSALSGMINETEIERYRDRNNLFRKNEVVYNYLVKTPFVIKVNDIVFSHAGVLPFYAYYGIDFINQEGKREVENNCEVLMEKRKKQEEMCICCDYGPTLNRYYSSVNDSIFRRSMVCSTLTKALLLLNSNKMVIGHTVQKNYRVNSFCDEKLLLTDTGTSKWKNGVISYIEYFKDGEYNVKYLDRAQKKSTPCRDCDTFSHPILGFVSELGFVNKGRFGRNNLKELNRRSSKETLL</sequence>
<dbReference type="Gene3D" id="3.60.21.10">
    <property type="match status" value="1"/>
</dbReference>
<dbReference type="InterPro" id="IPR029052">
    <property type="entry name" value="Metallo-depent_PP-like"/>
</dbReference>
<evidence type="ECO:0000259" key="2">
    <source>
        <dbReference type="Pfam" id="PF00149"/>
    </source>
</evidence>